<evidence type="ECO:0000313" key="1">
    <source>
        <dbReference type="EMBL" id="EJD36517.1"/>
    </source>
</evidence>
<organism evidence="1 2">
    <name type="scientific">Auricularia subglabra (strain TFB-10046 / SS5)</name>
    <name type="common">White-rot fungus</name>
    <name type="synonym">Auricularia delicata (strain TFB10046)</name>
    <dbReference type="NCBI Taxonomy" id="717982"/>
    <lineage>
        <taxon>Eukaryota</taxon>
        <taxon>Fungi</taxon>
        <taxon>Dikarya</taxon>
        <taxon>Basidiomycota</taxon>
        <taxon>Agaricomycotina</taxon>
        <taxon>Agaricomycetes</taxon>
        <taxon>Auriculariales</taxon>
        <taxon>Auriculariaceae</taxon>
        <taxon>Auricularia</taxon>
    </lineage>
</organism>
<gene>
    <name evidence="1" type="ORF">AURDEDRAFT_129994</name>
</gene>
<dbReference type="KEGG" id="adl:AURDEDRAFT_129994"/>
<name>J0WT97_AURST</name>
<protein>
    <submittedName>
        <fullName evidence="1">Uncharacterized protein</fullName>
    </submittedName>
</protein>
<keyword evidence="2" id="KW-1185">Reference proteome</keyword>
<reference evidence="2" key="1">
    <citation type="journal article" date="2012" name="Science">
        <title>The Paleozoic origin of enzymatic lignin decomposition reconstructed from 31 fungal genomes.</title>
        <authorList>
            <person name="Floudas D."/>
            <person name="Binder M."/>
            <person name="Riley R."/>
            <person name="Barry K."/>
            <person name="Blanchette R.A."/>
            <person name="Henrissat B."/>
            <person name="Martinez A.T."/>
            <person name="Otillar R."/>
            <person name="Spatafora J.W."/>
            <person name="Yadav J.S."/>
            <person name="Aerts A."/>
            <person name="Benoit I."/>
            <person name="Boyd A."/>
            <person name="Carlson A."/>
            <person name="Copeland A."/>
            <person name="Coutinho P.M."/>
            <person name="de Vries R.P."/>
            <person name="Ferreira P."/>
            <person name="Findley K."/>
            <person name="Foster B."/>
            <person name="Gaskell J."/>
            <person name="Glotzer D."/>
            <person name="Gorecki P."/>
            <person name="Heitman J."/>
            <person name="Hesse C."/>
            <person name="Hori C."/>
            <person name="Igarashi K."/>
            <person name="Jurgens J.A."/>
            <person name="Kallen N."/>
            <person name="Kersten P."/>
            <person name="Kohler A."/>
            <person name="Kuees U."/>
            <person name="Kumar T.K.A."/>
            <person name="Kuo A."/>
            <person name="LaButti K."/>
            <person name="Larrondo L.F."/>
            <person name="Lindquist E."/>
            <person name="Ling A."/>
            <person name="Lombard V."/>
            <person name="Lucas S."/>
            <person name="Lundell T."/>
            <person name="Martin R."/>
            <person name="McLaughlin D.J."/>
            <person name="Morgenstern I."/>
            <person name="Morin E."/>
            <person name="Murat C."/>
            <person name="Nagy L.G."/>
            <person name="Nolan M."/>
            <person name="Ohm R.A."/>
            <person name="Patyshakuliyeva A."/>
            <person name="Rokas A."/>
            <person name="Ruiz-Duenas F.J."/>
            <person name="Sabat G."/>
            <person name="Salamov A."/>
            <person name="Samejima M."/>
            <person name="Schmutz J."/>
            <person name="Slot J.C."/>
            <person name="St John F."/>
            <person name="Stenlid J."/>
            <person name="Sun H."/>
            <person name="Sun S."/>
            <person name="Syed K."/>
            <person name="Tsang A."/>
            <person name="Wiebenga A."/>
            <person name="Young D."/>
            <person name="Pisabarro A."/>
            <person name="Eastwood D.C."/>
            <person name="Martin F."/>
            <person name="Cullen D."/>
            <person name="Grigoriev I.V."/>
            <person name="Hibbett D.S."/>
        </authorList>
    </citation>
    <scope>NUCLEOTIDE SEQUENCE [LARGE SCALE GENOMIC DNA]</scope>
    <source>
        <strain evidence="2">TFB10046</strain>
    </source>
</reference>
<dbReference type="AlphaFoldDB" id="J0WT97"/>
<proteinExistence type="predicted"/>
<dbReference type="InParanoid" id="J0WT97"/>
<accession>J0WT97</accession>
<dbReference type="Proteomes" id="UP000006514">
    <property type="component" value="Unassembled WGS sequence"/>
</dbReference>
<dbReference type="EMBL" id="JH687859">
    <property type="protein sequence ID" value="EJD36517.1"/>
    <property type="molecule type" value="Genomic_DNA"/>
</dbReference>
<sequence length="136" mass="15011">MSTTLARGGKIGCPEGEKAITSTSSEAPMTLRKLAHNYKTLNIQFEERGCVRSLRCGAVVYGIVPGNKHRQGSKGGQRACESCLHNATIPQTAKGIRARIGSIERDPQWHQCTRRNHRDHRANVWMTSESFHQAGA</sequence>
<evidence type="ECO:0000313" key="2">
    <source>
        <dbReference type="Proteomes" id="UP000006514"/>
    </source>
</evidence>